<evidence type="ECO:0000256" key="2">
    <source>
        <dbReference type="ARBA" id="ARBA00006402"/>
    </source>
</evidence>
<dbReference type="EC" id="2.7.13.3" evidence="3"/>
<organism evidence="12 13">
    <name type="scientific">Romeriopsis navalis LEGE 11480</name>
    <dbReference type="NCBI Taxonomy" id="2777977"/>
    <lineage>
        <taxon>Bacteria</taxon>
        <taxon>Bacillati</taxon>
        <taxon>Cyanobacteriota</taxon>
        <taxon>Cyanophyceae</taxon>
        <taxon>Leptolyngbyales</taxon>
        <taxon>Leptolyngbyaceae</taxon>
        <taxon>Romeriopsis</taxon>
        <taxon>Romeriopsis navalis</taxon>
    </lineage>
</organism>
<evidence type="ECO:0000256" key="5">
    <source>
        <dbReference type="ARBA" id="ARBA00022679"/>
    </source>
</evidence>
<comment type="similarity">
    <text evidence="2">In the N-terminal section; belongs to the phytochrome family.</text>
</comment>
<dbReference type="PRINTS" id="PR00344">
    <property type="entry name" value="BCTRLSENSOR"/>
</dbReference>
<feature type="domain" description="Histidine kinase" evidence="10">
    <location>
        <begin position="311"/>
        <end position="527"/>
    </location>
</feature>
<evidence type="ECO:0000313" key="12">
    <source>
        <dbReference type="EMBL" id="MBE9031761.1"/>
    </source>
</evidence>
<comment type="catalytic activity">
    <reaction evidence="1">
        <text>ATP + protein L-histidine = ADP + protein N-phospho-L-histidine.</text>
        <dbReference type="EC" id="2.7.13.3"/>
    </reaction>
</comment>
<dbReference type="InterPro" id="IPR003018">
    <property type="entry name" value="GAF"/>
</dbReference>
<dbReference type="CDD" id="cd00075">
    <property type="entry name" value="HATPase"/>
    <property type="match status" value="1"/>
</dbReference>
<dbReference type="PROSITE" id="PS50110">
    <property type="entry name" value="RESPONSE_REGULATORY"/>
    <property type="match status" value="1"/>
</dbReference>
<dbReference type="CDD" id="cd00156">
    <property type="entry name" value="REC"/>
    <property type="match status" value="1"/>
</dbReference>
<dbReference type="InterPro" id="IPR016132">
    <property type="entry name" value="Phyto_chromo_attachment"/>
</dbReference>
<dbReference type="SMART" id="SM00387">
    <property type="entry name" value="HATPase_c"/>
    <property type="match status" value="1"/>
</dbReference>
<dbReference type="AlphaFoldDB" id="A0A928VNG0"/>
<comment type="caution">
    <text evidence="12">The sequence shown here is derived from an EMBL/GenBank/DDBJ whole genome shotgun (WGS) entry which is preliminary data.</text>
</comment>
<dbReference type="Proteomes" id="UP000625316">
    <property type="component" value="Unassembled WGS sequence"/>
</dbReference>
<dbReference type="InterPro" id="IPR004358">
    <property type="entry name" value="Sig_transdc_His_kin-like_C"/>
</dbReference>
<accession>A0A928VNG0</accession>
<reference evidence="12" key="1">
    <citation type="submission" date="2020-10" db="EMBL/GenBank/DDBJ databases">
        <authorList>
            <person name="Castelo-Branco R."/>
            <person name="Eusebio N."/>
            <person name="Adriana R."/>
            <person name="Vieira A."/>
            <person name="Brugerolle De Fraissinette N."/>
            <person name="Rezende De Castro R."/>
            <person name="Schneider M.P."/>
            <person name="Vasconcelos V."/>
            <person name="Leao P.N."/>
        </authorList>
    </citation>
    <scope>NUCLEOTIDE SEQUENCE</scope>
    <source>
        <strain evidence="12">LEGE 11480</strain>
    </source>
</reference>
<dbReference type="Pfam" id="PF02518">
    <property type="entry name" value="HATPase_c"/>
    <property type="match status" value="1"/>
</dbReference>
<dbReference type="GO" id="GO:0000155">
    <property type="term" value="F:phosphorelay sensor kinase activity"/>
    <property type="evidence" value="ECO:0007669"/>
    <property type="project" value="InterPro"/>
</dbReference>
<dbReference type="SMART" id="SM00065">
    <property type="entry name" value="GAF"/>
    <property type="match status" value="1"/>
</dbReference>
<dbReference type="SUPFAM" id="SSF55781">
    <property type="entry name" value="GAF domain-like"/>
    <property type="match status" value="1"/>
</dbReference>
<dbReference type="Pfam" id="PF00072">
    <property type="entry name" value="Response_reg"/>
    <property type="match status" value="1"/>
</dbReference>
<dbReference type="Gene3D" id="3.40.50.2300">
    <property type="match status" value="1"/>
</dbReference>
<dbReference type="InterPro" id="IPR003594">
    <property type="entry name" value="HATPase_dom"/>
</dbReference>
<evidence type="ECO:0000259" key="9">
    <source>
        <dbReference type="PROSITE" id="PS50046"/>
    </source>
</evidence>
<evidence type="ECO:0000256" key="7">
    <source>
        <dbReference type="ARBA" id="ARBA00023012"/>
    </source>
</evidence>
<dbReference type="PROSITE" id="PS50046">
    <property type="entry name" value="PHYTOCHROME_2"/>
    <property type="match status" value="1"/>
</dbReference>
<dbReference type="PROSITE" id="PS50109">
    <property type="entry name" value="HIS_KIN"/>
    <property type="match status" value="1"/>
</dbReference>
<dbReference type="PANTHER" id="PTHR43547">
    <property type="entry name" value="TWO-COMPONENT HISTIDINE KINASE"/>
    <property type="match status" value="1"/>
</dbReference>
<protein>
    <recommendedName>
        <fullName evidence="3">histidine kinase</fullName>
        <ecNumber evidence="3">2.7.13.3</ecNumber>
    </recommendedName>
</protein>
<dbReference type="Pfam" id="PF01590">
    <property type="entry name" value="GAF"/>
    <property type="match status" value="1"/>
</dbReference>
<dbReference type="Pfam" id="PF00512">
    <property type="entry name" value="HisKA"/>
    <property type="match status" value="1"/>
</dbReference>
<evidence type="ECO:0000256" key="3">
    <source>
        <dbReference type="ARBA" id="ARBA00012438"/>
    </source>
</evidence>
<evidence type="ECO:0000313" key="13">
    <source>
        <dbReference type="Proteomes" id="UP000625316"/>
    </source>
</evidence>
<name>A0A928VNG0_9CYAN</name>
<sequence length="536" mass="59637">MPNALKLLIIDDCPEDREIYREYLSDDPHHSYQFLEAPEAEIGLSLLLKEHCDVVLLDFHLPDMTGIDFLGALHQQMQQASIPIIMLTGQGDENIAVQAMKEGVQDYLVKQYLQPKVLQMAVRNVVRQAALQTLLQKNQDRQRLIATTALRIRHSLTLEHVLNTAVAEIQQLLACDRVAIYQCENGKPQQILAELGHINHIAPTITALVKTWETQTNQVEPRSHPTLITTEQAIAVPLSLPAQNQQFTTWGYLIAQQSSNRQWHADEESLLSELSIQLTTAIQQSELLNQTQAALQKAEEVNTFKSQIIATVAHEYRSPLAAILAAAATLNQHSQNLSPARQQRFLAIIQNKARHMAQLVDDMLLAHQCELDKAKFEPSPMNILQFIADLVDQQREAIQDSHTISLKIIGNTHGFWGDQGLLRMALNNLFANAIKYSPNGGEIAIELLGQTDTITIQITDQGIGIPSTDQAVLFESFSRGSNVEMIPGSGMGLAIARACIELHSGQIKLDSQEGTGTRLSVQLPKQPPSNSHIYYE</sequence>
<proteinExistence type="inferred from homology"/>
<keyword evidence="6" id="KW-0418">Kinase</keyword>
<evidence type="ECO:0000256" key="1">
    <source>
        <dbReference type="ARBA" id="ARBA00000085"/>
    </source>
</evidence>
<dbReference type="SMART" id="SM00448">
    <property type="entry name" value="REC"/>
    <property type="match status" value="1"/>
</dbReference>
<dbReference type="Gene3D" id="3.30.450.40">
    <property type="match status" value="2"/>
</dbReference>
<dbReference type="EMBL" id="JADEXQ010000075">
    <property type="protein sequence ID" value="MBE9031761.1"/>
    <property type="molecule type" value="Genomic_DNA"/>
</dbReference>
<evidence type="ECO:0000259" key="10">
    <source>
        <dbReference type="PROSITE" id="PS50109"/>
    </source>
</evidence>
<keyword evidence="13" id="KW-1185">Reference proteome</keyword>
<evidence type="ECO:0000256" key="6">
    <source>
        <dbReference type="ARBA" id="ARBA00022777"/>
    </source>
</evidence>
<dbReference type="InterPro" id="IPR029016">
    <property type="entry name" value="GAF-like_dom_sf"/>
</dbReference>
<dbReference type="SUPFAM" id="SSF55874">
    <property type="entry name" value="ATPase domain of HSP90 chaperone/DNA topoisomerase II/histidine kinase"/>
    <property type="match status" value="1"/>
</dbReference>
<dbReference type="SUPFAM" id="SSF52172">
    <property type="entry name" value="CheY-like"/>
    <property type="match status" value="1"/>
</dbReference>
<dbReference type="Gene3D" id="1.10.287.130">
    <property type="match status" value="1"/>
</dbReference>
<dbReference type="InterPro" id="IPR001789">
    <property type="entry name" value="Sig_transdc_resp-reg_receiver"/>
</dbReference>
<evidence type="ECO:0000256" key="8">
    <source>
        <dbReference type="PROSITE-ProRule" id="PRU00169"/>
    </source>
</evidence>
<feature type="domain" description="Response regulatory" evidence="11">
    <location>
        <begin position="6"/>
        <end position="125"/>
    </location>
</feature>
<keyword evidence="5" id="KW-0808">Transferase</keyword>
<dbReference type="PANTHER" id="PTHR43547:SF2">
    <property type="entry name" value="HYBRID SIGNAL TRANSDUCTION HISTIDINE KINASE C"/>
    <property type="match status" value="1"/>
</dbReference>
<feature type="domain" description="Phytochrome chromophore attachment site" evidence="9">
    <location>
        <begin position="157"/>
        <end position="194"/>
    </location>
</feature>
<keyword evidence="7" id="KW-0902">Two-component regulatory system</keyword>
<keyword evidence="4 8" id="KW-0597">Phosphoprotein</keyword>
<dbReference type="SMART" id="SM00388">
    <property type="entry name" value="HisKA"/>
    <property type="match status" value="1"/>
</dbReference>
<feature type="modified residue" description="4-aspartylphosphate" evidence="8">
    <location>
        <position position="58"/>
    </location>
</feature>
<gene>
    <name evidence="12" type="ORF">IQ266_18670</name>
</gene>
<evidence type="ECO:0000259" key="11">
    <source>
        <dbReference type="PROSITE" id="PS50110"/>
    </source>
</evidence>
<dbReference type="SUPFAM" id="SSF47384">
    <property type="entry name" value="Homodimeric domain of signal transducing histidine kinase"/>
    <property type="match status" value="1"/>
</dbReference>
<dbReference type="RefSeq" id="WP_264326589.1">
    <property type="nucleotide sequence ID" value="NZ_JADEXQ010000075.1"/>
</dbReference>
<dbReference type="InterPro" id="IPR036890">
    <property type="entry name" value="HATPase_C_sf"/>
</dbReference>
<dbReference type="InterPro" id="IPR005467">
    <property type="entry name" value="His_kinase_dom"/>
</dbReference>
<dbReference type="CDD" id="cd00082">
    <property type="entry name" value="HisKA"/>
    <property type="match status" value="1"/>
</dbReference>
<dbReference type="InterPro" id="IPR036097">
    <property type="entry name" value="HisK_dim/P_sf"/>
</dbReference>
<dbReference type="InterPro" id="IPR011006">
    <property type="entry name" value="CheY-like_superfamily"/>
</dbReference>
<evidence type="ECO:0000256" key="4">
    <source>
        <dbReference type="ARBA" id="ARBA00022553"/>
    </source>
</evidence>
<dbReference type="Gene3D" id="3.30.565.10">
    <property type="entry name" value="Histidine kinase-like ATPase, C-terminal domain"/>
    <property type="match status" value="1"/>
</dbReference>
<dbReference type="InterPro" id="IPR003661">
    <property type="entry name" value="HisK_dim/P_dom"/>
</dbReference>